<evidence type="ECO:0000256" key="1">
    <source>
        <dbReference type="ARBA" id="ARBA00022737"/>
    </source>
</evidence>
<keyword evidence="1" id="KW-0677">Repeat</keyword>
<dbReference type="InterPro" id="IPR027417">
    <property type="entry name" value="P-loop_NTPase"/>
</dbReference>
<dbReference type="InterPro" id="IPR056884">
    <property type="entry name" value="NPHP3-like_N"/>
</dbReference>
<dbReference type="STRING" id="71717.A0A4Y7TB16"/>
<comment type="caution">
    <text evidence="3">The sequence shown here is derived from an EMBL/GenBank/DDBJ whole genome shotgun (WGS) entry which is preliminary data.</text>
</comment>
<dbReference type="AlphaFoldDB" id="A0A4Y7TB16"/>
<evidence type="ECO:0000313" key="4">
    <source>
        <dbReference type="Proteomes" id="UP000298030"/>
    </source>
</evidence>
<proteinExistence type="predicted"/>
<dbReference type="EMBL" id="QPFP01000019">
    <property type="protein sequence ID" value="TEB31363.1"/>
    <property type="molecule type" value="Genomic_DNA"/>
</dbReference>
<dbReference type="PANTHER" id="PTHR10039">
    <property type="entry name" value="AMELOGENIN"/>
    <property type="match status" value="1"/>
</dbReference>
<dbReference type="Gene3D" id="3.40.50.300">
    <property type="entry name" value="P-loop containing nucleotide triphosphate hydrolases"/>
    <property type="match status" value="1"/>
</dbReference>
<evidence type="ECO:0000259" key="2">
    <source>
        <dbReference type="Pfam" id="PF24883"/>
    </source>
</evidence>
<name>A0A4Y7TB16_COPMI</name>
<accession>A0A4Y7TB16</accession>
<dbReference type="PANTHER" id="PTHR10039:SF14">
    <property type="entry name" value="NACHT DOMAIN-CONTAINING PROTEIN"/>
    <property type="match status" value="1"/>
</dbReference>
<gene>
    <name evidence="3" type="ORF">FA13DRAFT_1663661</name>
</gene>
<protein>
    <recommendedName>
        <fullName evidence="2">Nephrocystin 3-like N-terminal domain-containing protein</fullName>
    </recommendedName>
</protein>
<sequence>MSTSYFPNSRNVHMGDLTVNHYEARSLGSDRAFKDLQDKMASEAIHNSDERCDAPKCHPETRQAVQEEILSWITHGDGDTEPKKILWVTGPAGTGKTAIAGSVAEICEDLGILAGSFFLSFSGSEKRKSKRFLLGTLAYGLLQHDGLQPLRGPILSAIERDPAIFRKRLRDQSKVLLLKPFYDASIHLDSSSSPQVIIIDGLDEVEAANSRKLGQHEARLANEADQIEILSVFLQAALDVNFPFRILVVSRPERVIRDFFLNTANHVSRELFLDAKYDPDADITLFLNAKFAEIRRRYGLPLSWPSQADIKRLVGAASGQFVYVATVVRFLQDSKLPDPQDRLRTVLSLHFEEAGSNPLAPLDALYNRILMSSPDPLLAIRWLGVISHWLDSSPALFARQLLQDFDGQADHLLEHLASLIDIPPTRESHQLHYRCISKCGRI</sequence>
<reference evidence="3 4" key="1">
    <citation type="journal article" date="2019" name="Nat. Ecol. Evol.">
        <title>Megaphylogeny resolves global patterns of mushroom evolution.</title>
        <authorList>
            <person name="Varga T."/>
            <person name="Krizsan K."/>
            <person name="Foldi C."/>
            <person name="Dima B."/>
            <person name="Sanchez-Garcia M."/>
            <person name="Sanchez-Ramirez S."/>
            <person name="Szollosi G.J."/>
            <person name="Szarkandi J.G."/>
            <person name="Papp V."/>
            <person name="Albert L."/>
            <person name="Andreopoulos W."/>
            <person name="Angelini C."/>
            <person name="Antonin V."/>
            <person name="Barry K.W."/>
            <person name="Bougher N.L."/>
            <person name="Buchanan P."/>
            <person name="Buyck B."/>
            <person name="Bense V."/>
            <person name="Catcheside P."/>
            <person name="Chovatia M."/>
            <person name="Cooper J."/>
            <person name="Damon W."/>
            <person name="Desjardin D."/>
            <person name="Finy P."/>
            <person name="Geml J."/>
            <person name="Haridas S."/>
            <person name="Hughes K."/>
            <person name="Justo A."/>
            <person name="Karasinski D."/>
            <person name="Kautmanova I."/>
            <person name="Kiss B."/>
            <person name="Kocsube S."/>
            <person name="Kotiranta H."/>
            <person name="LaButti K.M."/>
            <person name="Lechner B.E."/>
            <person name="Liimatainen K."/>
            <person name="Lipzen A."/>
            <person name="Lukacs Z."/>
            <person name="Mihaltcheva S."/>
            <person name="Morgado L.N."/>
            <person name="Niskanen T."/>
            <person name="Noordeloos M.E."/>
            <person name="Ohm R.A."/>
            <person name="Ortiz-Santana B."/>
            <person name="Ovrebo C."/>
            <person name="Racz N."/>
            <person name="Riley R."/>
            <person name="Savchenko A."/>
            <person name="Shiryaev A."/>
            <person name="Soop K."/>
            <person name="Spirin V."/>
            <person name="Szebenyi C."/>
            <person name="Tomsovsky M."/>
            <person name="Tulloss R.E."/>
            <person name="Uehling J."/>
            <person name="Grigoriev I.V."/>
            <person name="Vagvolgyi C."/>
            <person name="Papp T."/>
            <person name="Martin F.M."/>
            <person name="Miettinen O."/>
            <person name="Hibbett D.S."/>
            <person name="Nagy L.G."/>
        </authorList>
    </citation>
    <scope>NUCLEOTIDE SEQUENCE [LARGE SCALE GENOMIC DNA]</scope>
    <source>
        <strain evidence="3 4">FP101781</strain>
    </source>
</reference>
<dbReference type="Proteomes" id="UP000298030">
    <property type="component" value="Unassembled WGS sequence"/>
</dbReference>
<organism evidence="3 4">
    <name type="scientific">Coprinellus micaceus</name>
    <name type="common">Glistening ink-cap mushroom</name>
    <name type="synonym">Coprinus micaceus</name>
    <dbReference type="NCBI Taxonomy" id="71717"/>
    <lineage>
        <taxon>Eukaryota</taxon>
        <taxon>Fungi</taxon>
        <taxon>Dikarya</taxon>
        <taxon>Basidiomycota</taxon>
        <taxon>Agaricomycotina</taxon>
        <taxon>Agaricomycetes</taxon>
        <taxon>Agaricomycetidae</taxon>
        <taxon>Agaricales</taxon>
        <taxon>Agaricineae</taxon>
        <taxon>Psathyrellaceae</taxon>
        <taxon>Coprinellus</taxon>
    </lineage>
</organism>
<evidence type="ECO:0000313" key="3">
    <source>
        <dbReference type="EMBL" id="TEB31363.1"/>
    </source>
</evidence>
<dbReference type="Pfam" id="PF24883">
    <property type="entry name" value="NPHP3_N"/>
    <property type="match status" value="1"/>
</dbReference>
<keyword evidence="4" id="KW-1185">Reference proteome</keyword>
<feature type="domain" description="Nephrocystin 3-like N-terminal" evidence="2">
    <location>
        <begin position="67"/>
        <end position="216"/>
    </location>
</feature>
<dbReference type="OrthoDB" id="5967843at2759"/>
<dbReference type="SUPFAM" id="SSF52540">
    <property type="entry name" value="P-loop containing nucleoside triphosphate hydrolases"/>
    <property type="match status" value="1"/>
</dbReference>